<dbReference type="SMART" id="SM00239">
    <property type="entry name" value="C2"/>
    <property type="match status" value="1"/>
</dbReference>
<evidence type="ECO:0000256" key="5">
    <source>
        <dbReference type="ARBA" id="ARBA00022490"/>
    </source>
</evidence>
<evidence type="ECO:0000256" key="7">
    <source>
        <dbReference type="ARBA" id="ARBA00022960"/>
    </source>
</evidence>
<name>A0A7I8KVA6_SPIIN</name>
<dbReference type="FunFam" id="2.60.40.150:FF:000170">
    <property type="entry name" value="Protein CELLULOSE SYNTHASE INTERACTIVE 1"/>
    <property type="match status" value="1"/>
</dbReference>
<dbReference type="GO" id="GO:2001006">
    <property type="term" value="P:regulation of cellulose biosynthetic process"/>
    <property type="evidence" value="ECO:0007669"/>
    <property type="project" value="InterPro"/>
</dbReference>
<dbReference type="Pfam" id="PF25598">
    <property type="entry name" value="ARM_PUB"/>
    <property type="match status" value="1"/>
</dbReference>
<dbReference type="Proteomes" id="UP000663760">
    <property type="component" value="Chromosome 9"/>
</dbReference>
<dbReference type="EMBL" id="LR746272">
    <property type="protein sequence ID" value="CAA7401737.1"/>
    <property type="molecule type" value="Genomic_DNA"/>
</dbReference>
<gene>
    <name evidence="13" type="ORF">SI8410_09012415</name>
</gene>
<evidence type="ECO:0000256" key="10">
    <source>
        <dbReference type="ARBA" id="ARBA00023316"/>
    </source>
</evidence>
<dbReference type="PANTHER" id="PTHR46369">
    <property type="entry name" value="PROTEIN CELLULOSE SYNTHASE INTERACTIVE 1"/>
    <property type="match status" value="1"/>
</dbReference>
<evidence type="ECO:0000256" key="2">
    <source>
        <dbReference type="ARBA" id="ARBA00004413"/>
    </source>
</evidence>
<dbReference type="InterPro" id="IPR044297">
    <property type="entry name" value="CSI1/2/3"/>
</dbReference>
<dbReference type="InterPro" id="IPR000008">
    <property type="entry name" value="C2_dom"/>
</dbReference>
<keyword evidence="9" id="KW-0206">Cytoskeleton</keyword>
<dbReference type="OrthoDB" id="7537227at2759"/>
<feature type="repeat" description="ARM" evidence="11">
    <location>
        <begin position="1773"/>
        <end position="1816"/>
    </location>
</feature>
<dbReference type="SUPFAM" id="SSF48371">
    <property type="entry name" value="ARM repeat"/>
    <property type="match status" value="4"/>
</dbReference>
<evidence type="ECO:0000256" key="6">
    <source>
        <dbReference type="ARBA" id="ARBA00022737"/>
    </source>
</evidence>
<evidence type="ECO:0000256" key="1">
    <source>
        <dbReference type="ARBA" id="ARBA00004245"/>
    </source>
</evidence>
<keyword evidence="8" id="KW-0472">Membrane</keyword>
<keyword evidence="5" id="KW-0963">Cytoplasm</keyword>
<evidence type="ECO:0000256" key="8">
    <source>
        <dbReference type="ARBA" id="ARBA00023136"/>
    </source>
</evidence>
<dbReference type="SMART" id="SM00185">
    <property type="entry name" value="ARM"/>
    <property type="match status" value="20"/>
</dbReference>
<dbReference type="PANTHER" id="PTHR46369:SF2">
    <property type="entry name" value="PROTEIN CELLULOSE SYNTHASE INTERACTIVE 1"/>
    <property type="match status" value="1"/>
</dbReference>
<dbReference type="GO" id="GO:0009832">
    <property type="term" value="P:plant-type cell wall biogenesis"/>
    <property type="evidence" value="ECO:0007669"/>
    <property type="project" value="UniProtKB-ARBA"/>
</dbReference>
<keyword evidence="4" id="KW-1003">Cell membrane</keyword>
<keyword evidence="3" id="KW-0217">Developmental protein</keyword>
<dbReference type="PROSITE" id="PS50176">
    <property type="entry name" value="ARM_REPEAT"/>
    <property type="match status" value="2"/>
</dbReference>
<keyword evidence="10" id="KW-0961">Cell wall biogenesis/degradation</keyword>
<dbReference type="GO" id="GO:0030244">
    <property type="term" value="P:cellulose biosynthetic process"/>
    <property type="evidence" value="ECO:0007669"/>
    <property type="project" value="UniProtKB-ARBA"/>
</dbReference>
<evidence type="ECO:0000256" key="11">
    <source>
        <dbReference type="PROSITE-ProRule" id="PRU00259"/>
    </source>
</evidence>
<feature type="repeat" description="ARM" evidence="11">
    <location>
        <begin position="484"/>
        <end position="526"/>
    </location>
</feature>
<evidence type="ECO:0000259" key="12">
    <source>
        <dbReference type="PROSITE" id="PS50004"/>
    </source>
</evidence>
<dbReference type="InterPro" id="IPR016024">
    <property type="entry name" value="ARM-type_fold"/>
</dbReference>
<evidence type="ECO:0000256" key="4">
    <source>
        <dbReference type="ARBA" id="ARBA00022475"/>
    </source>
</evidence>
<dbReference type="SUPFAM" id="SSF49562">
    <property type="entry name" value="C2 domain (Calcium/lipid-binding domain, CaLB)"/>
    <property type="match status" value="1"/>
</dbReference>
<dbReference type="GO" id="GO:0051211">
    <property type="term" value="P:anisotropic cell growth"/>
    <property type="evidence" value="ECO:0007669"/>
    <property type="project" value="InterPro"/>
</dbReference>
<dbReference type="Gene3D" id="2.60.40.150">
    <property type="entry name" value="C2 domain"/>
    <property type="match status" value="1"/>
</dbReference>
<sequence length="2098" mass="222537">MEDPDGTLSSVAQCIEQLRRTSSTTQEKEQSLKQLLDLIETRDNAFSAVGSHSQAVPILVSLLRSGSFGIKIQASTVLCSLCKEDELRVKVLLGGSIPALLSLLKSNSSEGQVAAAKTIYAVSQGGARDHVGSKIFSTEGVVPVLWEKLKNGLEAGSMVDNLLTGTLRNLSNSTEGFWLSTMESGGVQILVKLLASGEASTLGNVCFLLGCLMMEDSSVCSAVLASGATKQLLKLLGPGSEASVRAEAAGALKSLSAQCKEARKEIASSNGIPALINATIAPSKEFMQGEHAQALQENSMSALANISGGLSYVISSLGESLESCNSTGQIADTLGALASALMIYDTKADSVRASDPVVIEQILVKQLKTKSPFLAQERTIEALASLYGNPVLSRTLDNSNAKHLLVGLATMADSEVQDYLIRSLLVLCSDEGSLWRAFQGREGVQLLISLLGLSSEQQQECAVSLLSLLSSENDESKWAITAAGGIPPLVQILETGSVKAKEDSATILGNLCNHSEDIRACVQSADAVPALLWLLKNGSDDGKEIAAKTLNHLIHKSDTGTISQLSALLTSDQPESKVYVLDALRSLLSVAPLNDILLEGSAANDAIETMIKILGSTKEETQAKSAAALAGLFHCRKDLRESHIAVKTLWSVMRLLNVESDKILVEAAGCLAAIFLSIKQNSEVAAVGRHALAPVMVLANSSVLEVAEQGTRALANLLLDNEISLQAVPQEIIPPAARVLRDGTIDGRTHAAAAIAHLLQPRSLDLPLSDDINRSGTVLALISLLESTTADSAATSEVLNALALLSRTKGTVGNIKPPWAVLAEHPQTITPLVSCIAEVPPLLQDKAVEVLSRLCCDQPVVLGDSIASSTGCIASIAQRVINSNQRKIKIGGAALLICAANEHTLRTIEALNEASLSTHLVHSLVAMLNVTATYPGKRDGEGIEDICIRRHHRTAARDGERESSTAVIFGDTIATWLLSVLACHDDRSRSATVEAGAIEVLTDKISQHLLLSAQSEAKEDSRSWTCALLLAVLFLDREIISEHATMHSIPVLASFLRSEEPASRYFSAQALNSLVCNGDRGTLLAVANSGAAVGLISLLGCAETDISDLLELAREFSLVPTPELTSLQRLFTVDDIRVGATSRKAIPALVDLLKPIPDRPGAPFLALGLLTQLAIDCPTNMGLMVEAGALEALTKYLSLGPQDATEEATTDLLGILFSSAEITRHESASGAVSQLVAVLRLGGRNSRYSAARALESLFFAEQIRNGEAARQAIQPLVEILSSGPEREQHAAVAALVALLSGSPSRALAVAEVEMSAVDVLCRILSSNCSPELKGAAAELCYVLFGNTRIRSSAAAARCVEPLVALLVAEAGPAQLSVVRALDRLLEDDQLAELVAQYGTIVPLVGLLFGRNYALHEAVCRALVKIGKDRPACKIDMVKAGVIESVLGVLPEAPDFLCVAMAELLRILTNNASIAKGSAAGKVVDPLFSLLTRPEIGTEGQHNALQVLVNILEHPQCRAEYNLSSQQAVEPVIALLDSPTLAVQQLAAELLSHLLLEEHLQKDSITQQAIGPLVQALGSGVPIVQQRAIKALVNVALSWPSAIAKEGGVYELSKVIMQVDPPLPQALWESASSVLSSILQFSSEFYLEVPVAVLVKLLRSGTEGTVVGALNALLVLESDDSTSAEAMAESGAIEALLDLLRSHQCEETAARLLEALLNNMKIRETKAARAAISPLSLYLLDPQTQSQQGRLLSALALGDLFQNEALARTPDAVSACRALVNLLEDQPTEEMKVVAICALQNLVMCNRSNKRAVAEAGGVQVVLDLISSSDPDTSVQAAMFIKLLFSGLSIQEYASSETVRAITAAVEKDLWASGSVNEEYLRALNALLGNFPRLRASEPATLSIPHLVTSLKTGSEATQEAALEALNLLRQAWSACPPEVSKTQAVAASEAIPLLQYLIQSGPPRFQEKAELLLQCLPGVLTVNIKRANNLKQSVGNPSVFCKLTLGSNPPRQTQIVSTGPTPEWNEPFAWAFDSPPKGQKLHISCKNKSKLGKSSFGKVTIQIDRVVMLGSVAGEYTLLPASKSGPRNLEIEFVWSNK</sequence>
<dbReference type="InterPro" id="IPR058678">
    <property type="entry name" value="ARM_PUB"/>
</dbReference>
<dbReference type="InterPro" id="IPR011989">
    <property type="entry name" value="ARM-like"/>
</dbReference>
<evidence type="ECO:0000313" key="13">
    <source>
        <dbReference type="EMBL" id="CAA7401737.1"/>
    </source>
</evidence>
<evidence type="ECO:0000313" key="14">
    <source>
        <dbReference type="Proteomes" id="UP000663760"/>
    </source>
</evidence>
<accession>A0A7I8KVA6</accession>
<dbReference type="CDD" id="cd00030">
    <property type="entry name" value="C2"/>
    <property type="match status" value="1"/>
</dbReference>
<dbReference type="GO" id="GO:0009653">
    <property type="term" value="P:anatomical structure morphogenesis"/>
    <property type="evidence" value="ECO:0007669"/>
    <property type="project" value="UniProtKB-ARBA"/>
</dbReference>
<dbReference type="InterPro" id="IPR000225">
    <property type="entry name" value="Armadillo"/>
</dbReference>
<feature type="domain" description="C2" evidence="12">
    <location>
        <begin position="1959"/>
        <end position="2076"/>
    </location>
</feature>
<proteinExistence type="predicted"/>
<protein>
    <recommendedName>
        <fullName evidence="12">C2 domain-containing protein</fullName>
    </recommendedName>
</protein>
<dbReference type="GO" id="GO:0009664">
    <property type="term" value="P:plant-type cell wall organization"/>
    <property type="evidence" value="ECO:0007669"/>
    <property type="project" value="UniProtKB-ARBA"/>
</dbReference>
<evidence type="ECO:0000256" key="3">
    <source>
        <dbReference type="ARBA" id="ARBA00022473"/>
    </source>
</evidence>
<dbReference type="GO" id="GO:0010330">
    <property type="term" value="C:cellulose synthase complex"/>
    <property type="evidence" value="ECO:0007669"/>
    <property type="project" value="InterPro"/>
</dbReference>
<dbReference type="GO" id="GO:0008360">
    <property type="term" value="P:regulation of cell shape"/>
    <property type="evidence" value="ECO:0007669"/>
    <property type="project" value="UniProtKB-KW"/>
</dbReference>
<evidence type="ECO:0000256" key="9">
    <source>
        <dbReference type="ARBA" id="ARBA00023212"/>
    </source>
</evidence>
<dbReference type="Pfam" id="PF00514">
    <property type="entry name" value="Arm"/>
    <property type="match status" value="1"/>
</dbReference>
<dbReference type="GO" id="GO:0055028">
    <property type="term" value="C:cortical microtubule"/>
    <property type="evidence" value="ECO:0007669"/>
    <property type="project" value="UniProtKB-ARBA"/>
</dbReference>
<dbReference type="InterPro" id="IPR035892">
    <property type="entry name" value="C2_domain_sf"/>
</dbReference>
<organism evidence="13 14">
    <name type="scientific">Spirodela intermedia</name>
    <name type="common">Intermediate duckweed</name>
    <dbReference type="NCBI Taxonomy" id="51605"/>
    <lineage>
        <taxon>Eukaryota</taxon>
        <taxon>Viridiplantae</taxon>
        <taxon>Streptophyta</taxon>
        <taxon>Embryophyta</taxon>
        <taxon>Tracheophyta</taxon>
        <taxon>Spermatophyta</taxon>
        <taxon>Magnoliopsida</taxon>
        <taxon>Liliopsida</taxon>
        <taxon>Araceae</taxon>
        <taxon>Lemnoideae</taxon>
        <taxon>Spirodela</taxon>
    </lineage>
</organism>
<dbReference type="GO" id="GO:0072699">
    <property type="term" value="P:protein localization to cortical microtubule cytoskeleton"/>
    <property type="evidence" value="ECO:0007669"/>
    <property type="project" value="UniProtKB-ARBA"/>
</dbReference>
<reference evidence="13" key="1">
    <citation type="submission" date="2020-02" db="EMBL/GenBank/DDBJ databases">
        <authorList>
            <person name="Scholz U."/>
            <person name="Mascher M."/>
            <person name="Fiebig A."/>
        </authorList>
    </citation>
    <scope>NUCLEOTIDE SEQUENCE</scope>
</reference>
<dbReference type="Pfam" id="PF00168">
    <property type="entry name" value="C2"/>
    <property type="match status" value="1"/>
</dbReference>
<dbReference type="GO" id="GO:0005886">
    <property type="term" value="C:plasma membrane"/>
    <property type="evidence" value="ECO:0007669"/>
    <property type="project" value="UniProtKB-SubCell"/>
</dbReference>
<dbReference type="Gene3D" id="1.25.10.10">
    <property type="entry name" value="Leucine-rich Repeat Variant"/>
    <property type="match status" value="8"/>
</dbReference>
<keyword evidence="6" id="KW-0677">Repeat</keyword>
<comment type="subcellular location">
    <subcellularLocation>
        <location evidence="2">Cell membrane</location>
        <topology evidence="2">Peripheral membrane protein</topology>
        <orientation evidence="2">Cytoplasmic side</orientation>
    </subcellularLocation>
    <subcellularLocation>
        <location evidence="1">Cytoplasm</location>
        <location evidence="1">Cytoskeleton</location>
    </subcellularLocation>
</comment>
<keyword evidence="14" id="KW-1185">Reference proteome</keyword>
<keyword evidence="7" id="KW-0133">Cell shape</keyword>
<dbReference type="PROSITE" id="PS50004">
    <property type="entry name" value="C2"/>
    <property type="match status" value="1"/>
</dbReference>
<dbReference type="GO" id="GO:0008017">
    <property type="term" value="F:microtubule binding"/>
    <property type="evidence" value="ECO:0007669"/>
    <property type="project" value="InterPro"/>
</dbReference>